<keyword evidence="3" id="KW-0732">Signal</keyword>
<evidence type="ECO:0000256" key="1">
    <source>
        <dbReference type="ARBA" id="ARBA00004236"/>
    </source>
</evidence>
<feature type="chain" id="PRO_5043380539" evidence="3">
    <location>
        <begin position="25"/>
        <end position="308"/>
    </location>
</feature>
<dbReference type="Gene3D" id="2.40.30.170">
    <property type="match status" value="1"/>
</dbReference>
<protein>
    <submittedName>
        <fullName evidence="5">Efflux RND transporter periplasmic adaptor subunit</fullName>
    </submittedName>
</protein>
<dbReference type="InterPro" id="IPR058626">
    <property type="entry name" value="MdtA-like_b-barrel"/>
</dbReference>
<evidence type="ECO:0000256" key="2">
    <source>
        <dbReference type="ARBA" id="ARBA00009477"/>
    </source>
</evidence>
<feature type="signal peptide" evidence="3">
    <location>
        <begin position="1"/>
        <end position="24"/>
    </location>
</feature>
<evidence type="ECO:0000313" key="5">
    <source>
        <dbReference type="EMBL" id="XBH01032.1"/>
    </source>
</evidence>
<dbReference type="EMBL" id="CP155447">
    <property type="protein sequence ID" value="XBH01032.1"/>
    <property type="molecule type" value="Genomic_DNA"/>
</dbReference>
<dbReference type="SUPFAM" id="SSF111369">
    <property type="entry name" value="HlyD-like secretion proteins"/>
    <property type="match status" value="1"/>
</dbReference>
<dbReference type="GO" id="GO:0015562">
    <property type="term" value="F:efflux transmembrane transporter activity"/>
    <property type="evidence" value="ECO:0007669"/>
    <property type="project" value="TreeGrafter"/>
</dbReference>
<dbReference type="GO" id="GO:1990281">
    <property type="term" value="C:efflux pump complex"/>
    <property type="evidence" value="ECO:0007669"/>
    <property type="project" value="TreeGrafter"/>
</dbReference>
<evidence type="ECO:0000256" key="3">
    <source>
        <dbReference type="SAM" id="SignalP"/>
    </source>
</evidence>
<organism evidence="5">
    <name type="scientific">Singulisphaera sp. Ch08</name>
    <dbReference type="NCBI Taxonomy" id="3120278"/>
    <lineage>
        <taxon>Bacteria</taxon>
        <taxon>Pseudomonadati</taxon>
        <taxon>Planctomycetota</taxon>
        <taxon>Planctomycetia</taxon>
        <taxon>Isosphaerales</taxon>
        <taxon>Isosphaeraceae</taxon>
        <taxon>Singulisphaera</taxon>
    </lineage>
</organism>
<name>A0AAU7C783_9BACT</name>
<dbReference type="Gene3D" id="1.10.287.470">
    <property type="entry name" value="Helix hairpin bin"/>
    <property type="match status" value="1"/>
</dbReference>
<dbReference type="RefSeq" id="WP_406693717.1">
    <property type="nucleotide sequence ID" value="NZ_CP155447.1"/>
</dbReference>
<dbReference type="PANTHER" id="PTHR30469:SF15">
    <property type="entry name" value="HLYD FAMILY OF SECRETION PROTEINS"/>
    <property type="match status" value="1"/>
</dbReference>
<sequence length="308" mass="33360">MLLPKKAAALAAGFVTVLSIASVAQVPAPRSSDTLPVSDATIDWIEKSDVAALREGVIEKMELQIGMLAQKDKPIGYLHKEIAKLTVKKAQVAVDGKAAEAKAEAQKQLAIAIVATSKRLNARKPDMVSLEEMRKAEAEVQVAAEMKNEAIERRSLDTADLALAQQALDEHTILAPFDGIIIERIKNPGESVRANEAVVRLGNLDKLRAWAYIPLEYASRVKEGQIVLLQQKLGGAPSEKKVYRGKITFVDPQIQPIAEVAVRIYAEFENPEHELRPGAKAVMNIQLGTEAAAANPTVGSRPTVGLER</sequence>
<comment type="subcellular location">
    <subcellularLocation>
        <location evidence="1">Cell membrane</location>
    </subcellularLocation>
</comment>
<dbReference type="Pfam" id="PF25944">
    <property type="entry name" value="Beta-barrel_RND"/>
    <property type="match status" value="1"/>
</dbReference>
<comment type="similarity">
    <text evidence="2">Belongs to the membrane fusion protein (MFP) (TC 8.A.1) family.</text>
</comment>
<dbReference type="AlphaFoldDB" id="A0AAU7C783"/>
<evidence type="ECO:0000259" key="4">
    <source>
        <dbReference type="Pfam" id="PF25944"/>
    </source>
</evidence>
<dbReference type="NCBIfam" id="TIGR01730">
    <property type="entry name" value="RND_mfp"/>
    <property type="match status" value="1"/>
</dbReference>
<gene>
    <name evidence="5" type="ORF">V5E97_22035</name>
</gene>
<feature type="domain" description="Multidrug resistance protein MdtA-like beta-barrel" evidence="4">
    <location>
        <begin position="233"/>
        <end position="288"/>
    </location>
</feature>
<dbReference type="PANTHER" id="PTHR30469">
    <property type="entry name" value="MULTIDRUG RESISTANCE PROTEIN MDTA"/>
    <property type="match status" value="1"/>
</dbReference>
<dbReference type="InterPro" id="IPR006143">
    <property type="entry name" value="RND_pump_MFP"/>
</dbReference>
<proteinExistence type="inferred from homology"/>
<accession>A0AAU7C783</accession>
<reference evidence="5" key="1">
    <citation type="submission" date="2024-05" db="EMBL/GenBank/DDBJ databases">
        <title>Planctomycetes of the genus Singulisphaera possess chitinolytic capabilities.</title>
        <authorList>
            <person name="Ivanova A."/>
        </authorList>
    </citation>
    <scope>NUCLEOTIDE SEQUENCE</scope>
    <source>
        <strain evidence="5">Ch08T</strain>
    </source>
</reference>
<dbReference type="Gene3D" id="2.40.50.100">
    <property type="match status" value="1"/>
</dbReference>